<dbReference type="EMBL" id="JAKEIP010000011">
    <property type="protein sequence ID" value="MCF1592962.1"/>
    <property type="molecule type" value="Genomic_DNA"/>
</dbReference>
<comment type="caution">
    <text evidence="3">The sequence shown here is derived from an EMBL/GenBank/DDBJ whole genome shotgun (WGS) entry which is preliminary data.</text>
</comment>
<sequence length="52" mass="5586">MDGFRTSFLIAAGAISLGLLLAFLLPSHRPATKHRPRGVDIDEEDTALRPAA</sequence>
<protein>
    <submittedName>
        <fullName evidence="3">Uncharacterized protein</fullName>
    </submittedName>
</protein>
<gene>
    <name evidence="3" type="ORF">L0P92_05160</name>
</gene>
<organism evidence="3 4">
    <name type="scientific">Streptomyces muensis</name>
    <dbReference type="NCBI Taxonomy" id="1077944"/>
    <lineage>
        <taxon>Bacteria</taxon>
        <taxon>Bacillati</taxon>
        <taxon>Actinomycetota</taxon>
        <taxon>Actinomycetes</taxon>
        <taxon>Kitasatosporales</taxon>
        <taxon>Streptomycetaceae</taxon>
        <taxon>Streptomyces</taxon>
    </lineage>
</organism>
<evidence type="ECO:0000313" key="4">
    <source>
        <dbReference type="Proteomes" id="UP001139384"/>
    </source>
</evidence>
<feature type="region of interest" description="Disordered" evidence="1">
    <location>
        <begin position="30"/>
        <end position="52"/>
    </location>
</feature>
<proteinExistence type="predicted"/>
<dbReference type="RefSeq" id="WP_234761359.1">
    <property type="nucleotide sequence ID" value="NZ_JAKEIP010000011.1"/>
</dbReference>
<name>A0A9X1TJ62_STRM4</name>
<evidence type="ECO:0000256" key="2">
    <source>
        <dbReference type="SAM" id="Phobius"/>
    </source>
</evidence>
<keyword evidence="2" id="KW-1133">Transmembrane helix</keyword>
<keyword evidence="2" id="KW-0812">Transmembrane</keyword>
<evidence type="ECO:0000256" key="1">
    <source>
        <dbReference type="SAM" id="MobiDB-lite"/>
    </source>
</evidence>
<accession>A0A9X1TJ62</accession>
<evidence type="ECO:0000313" key="3">
    <source>
        <dbReference type="EMBL" id="MCF1592962.1"/>
    </source>
</evidence>
<feature type="transmembrane region" description="Helical" evidence="2">
    <location>
        <begin position="6"/>
        <end position="25"/>
    </location>
</feature>
<dbReference type="AlphaFoldDB" id="A0A9X1TJ62"/>
<dbReference type="Proteomes" id="UP001139384">
    <property type="component" value="Unassembled WGS sequence"/>
</dbReference>
<keyword evidence="2" id="KW-0472">Membrane</keyword>
<keyword evidence="4" id="KW-1185">Reference proteome</keyword>
<reference evidence="3" key="1">
    <citation type="submission" date="2022-01" db="EMBL/GenBank/DDBJ databases">
        <title>Draft Genome Sequences of Seven Type Strains of the Genus Streptomyces.</title>
        <authorList>
            <person name="Aziz S."/>
            <person name="Coretto E."/>
            <person name="Chronakova A."/>
            <person name="Sproer C."/>
            <person name="Huber K."/>
            <person name="Nouioui I."/>
            <person name="Gross H."/>
        </authorList>
    </citation>
    <scope>NUCLEOTIDE SEQUENCE</scope>
    <source>
        <strain evidence="3">DSM 103493</strain>
    </source>
</reference>